<dbReference type="PROSITE" id="PS51553">
    <property type="entry name" value="GMPS_ATP_PPASE"/>
    <property type="match status" value="1"/>
</dbReference>
<dbReference type="CDD" id="cd01997">
    <property type="entry name" value="GMP_synthase_C"/>
    <property type="match status" value="1"/>
</dbReference>
<feature type="active site" description="Nucleophile" evidence="9">
    <location>
        <position position="80"/>
    </location>
</feature>
<dbReference type="Pfam" id="PF00958">
    <property type="entry name" value="GMP_synt_C"/>
    <property type="match status" value="1"/>
</dbReference>
<protein>
    <recommendedName>
        <fullName evidence="9">GMP synthase [glutamine-hydrolyzing]</fullName>
        <ecNumber evidence="9">6.3.5.2</ecNumber>
    </recommendedName>
    <alternativeName>
        <fullName evidence="9">GMP synthetase</fullName>
    </alternativeName>
    <alternativeName>
        <fullName evidence="9">Glutamine amidotransferase</fullName>
    </alternativeName>
</protein>
<dbReference type="GO" id="GO:0003921">
    <property type="term" value="F:GMP synthase activity"/>
    <property type="evidence" value="ECO:0007669"/>
    <property type="project" value="InterPro"/>
</dbReference>
<dbReference type="KEGG" id="cmx:DNC_02205"/>
<comment type="subunit">
    <text evidence="9">Homodimer.</text>
</comment>
<dbReference type="FunFam" id="3.40.50.620:FF:000001">
    <property type="entry name" value="GMP synthase [glutamine-hydrolyzing]"/>
    <property type="match status" value="1"/>
</dbReference>
<dbReference type="PANTHER" id="PTHR11922:SF2">
    <property type="entry name" value="GMP SYNTHASE [GLUTAMINE-HYDROLYZING]"/>
    <property type="match status" value="1"/>
</dbReference>
<keyword evidence="4 9" id="KW-0547">Nucleotide-binding</keyword>
<evidence type="ECO:0000256" key="4">
    <source>
        <dbReference type="ARBA" id="ARBA00022741"/>
    </source>
</evidence>
<dbReference type="InterPro" id="IPR001674">
    <property type="entry name" value="GMP_synth_C"/>
</dbReference>
<dbReference type="InterPro" id="IPR022310">
    <property type="entry name" value="NAD/GMP_synthase"/>
</dbReference>
<evidence type="ECO:0000256" key="10">
    <source>
        <dbReference type="PROSITE-ProRule" id="PRU00886"/>
    </source>
</evidence>
<evidence type="ECO:0000256" key="2">
    <source>
        <dbReference type="ARBA" id="ARBA00005153"/>
    </source>
</evidence>
<evidence type="ECO:0000256" key="5">
    <source>
        <dbReference type="ARBA" id="ARBA00022749"/>
    </source>
</evidence>
<evidence type="ECO:0000256" key="8">
    <source>
        <dbReference type="ARBA" id="ARBA00022962"/>
    </source>
</evidence>
<feature type="active site" evidence="9">
    <location>
        <position position="171"/>
    </location>
</feature>
<dbReference type="NCBIfam" id="NF000848">
    <property type="entry name" value="PRK00074.1"/>
    <property type="match status" value="1"/>
</dbReference>
<comment type="pathway">
    <text evidence="2 9">Purine metabolism; GMP biosynthesis; GMP from XMP (L-Gln route): step 1/1.</text>
</comment>
<feature type="binding site" evidence="10">
    <location>
        <begin position="225"/>
        <end position="231"/>
    </location>
    <ligand>
        <name>ATP</name>
        <dbReference type="ChEBI" id="CHEBI:30616"/>
    </ligand>
</feature>
<dbReference type="NCBIfam" id="TIGR00888">
    <property type="entry name" value="guaA_Nterm"/>
    <property type="match status" value="1"/>
</dbReference>
<keyword evidence="5 9" id="KW-0332">GMP biosynthesis</keyword>
<dbReference type="GO" id="GO:0005829">
    <property type="term" value="C:cytosol"/>
    <property type="evidence" value="ECO:0007669"/>
    <property type="project" value="TreeGrafter"/>
</dbReference>
<dbReference type="NCBIfam" id="TIGR00884">
    <property type="entry name" value="guaA_Cterm"/>
    <property type="match status" value="1"/>
</dbReference>
<dbReference type="AlphaFoldDB" id="A0A069ZPG8"/>
<dbReference type="Gene3D" id="3.40.50.880">
    <property type="match status" value="1"/>
</dbReference>
<dbReference type="GO" id="GO:0005524">
    <property type="term" value="F:ATP binding"/>
    <property type="evidence" value="ECO:0007669"/>
    <property type="project" value="UniProtKB-UniRule"/>
</dbReference>
<comment type="catalytic activity">
    <reaction evidence="9">
        <text>XMP + L-glutamine + ATP + H2O = GMP + L-glutamate + AMP + diphosphate + 2 H(+)</text>
        <dbReference type="Rhea" id="RHEA:11680"/>
        <dbReference type="ChEBI" id="CHEBI:15377"/>
        <dbReference type="ChEBI" id="CHEBI:15378"/>
        <dbReference type="ChEBI" id="CHEBI:29985"/>
        <dbReference type="ChEBI" id="CHEBI:30616"/>
        <dbReference type="ChEBI" id="CHEBI:33019"/>
        <dbReference type="ChEBI" id="CHEBI:57464"/>
        <dbReference type="ChEBI" id="CHEBI:58115"/>
        <dbReference type="ChEBI" id="CHEBI:58359"/>
        <dbReference type="ChEBI" id="CHEBI:456215"/>
        <dbReference type="EC" id="6.3.5.2"/>
    </reaction>
</comment>
<dbReference type="EMBL" id="CP007217">
    <property type="protein sequence ID" value="AJR10517.1"/>
    <property type="molecule type" value="Genomic_DNA"/>
</dbReference>
<dbReference type="OMA" id="IWQSFAV"/>
<evidence type="ECO:0000313" key="13">
    <source>
        <dbReference type="Proteomes" id="UP000260363"/>
    </source>
</evidence>
<keyword evidence="3 9" id="KW-0436">Ligase</keyword>
<dbReference type="CDD" id="cd01742">
    <property type="entry name" value="GATase1_GMP_Synthase"/>
    <property type="match status" value="1"/>
</dbReference>
<dbReference type="GeneID" id="1245795"/>
<dbReference type="Pfam" id="PF00117">
    <property type="entry name" value="GATase"/>
    <property type="match status" value="1"/>
</dbReference>
<evidence type="ECO:0000256" key="7">
    <source>
        <dbReference type="ARBA" id="ARBA00022840"/>
    </source>
</evidence>
<dbReference type="SUPFAM" id="SSF52402">
    <property type="entry name" value="Adenine nucleotide alpha hydrolases-like"/>
    <property type="match status" value="1"/>
</dbReference>
<dbReference type="STRING" id="83560.NC80_02185"/>
<dbReference type="SUPFAM" id="SSF52317">
    <property type="entry name" value="Class I glutamine amidotransferase-like"/>
    <property type="match status" value="1"/>
</dbReference>
<keyword evidence="8 9" id="KW-0315">Glutamine amidotransferase</keyword>
<keyword evidence="6 9" id="KW-0658">Purine biosynthesis</keyword>
<dbReference type="EC" id="6.3.5.2" evidence="9"/>
<dbReference type="SUPFAM" id="SSF54810">
    <property type="entry name" value="GMP synthetase C-terminal dimerisation domain"/>
    <property type="match status" value="1"/>
</dbReference>
<evidence type="ECO:0000313" key="12">
    <source>
        <dbReference type="EMBL" id="AJR10517.1"/>
    </source>
</evidence>
<dbReference type="SMR" id="A0A069ZPG8"/>
<dbReference type="Gene3D" id="3.40.50.620">
    <property type="entry name" value="HUPs"/>
    <property type="match status" value="1"/>
</dbReference>
<dbReference type="InterPro" id="IPR022955">
    <property type="entry name" value="GMP_synthase"/>
</dbReference>
<comment type="function">
    <text evidence="1 9">Catalyzes the synthesis of GMP from XMP.</text>
</comment>
<dbReference type="RefSeq" id="WP_010230464.1">
    <property type="nucleotide sequence ID" value="NZ_CP007217.1"/>
</dbReference>
<evidence type="ECO:0000259" key="11">
    <source>
        <dbReference type="PROSITE" id="PS51553"/>
    </source>
</evidence>
<dbReference type="PATRIC" id="fig|243161.6.peg.470"/>
<dbReference type="Gene3D" id="3.30.300.10">
    <property type="match status" value="1"/>
</dbReference>
<dbReference type="InterPro" id="IPR025777">
    <property type="entry name" value="GMPS_ATP_PPase_dom"/>
</dbReference>
<organism evidence="12 13">
    <name type="scientific">Chlamydia muridarum</name>
    <dbReference type="NCBI Taxonomy" id="83560"/>
    <lineage>
        <taxon>Bacteria</taxon>
        <taxon>Pseudomonadati</taxon>
        <taxon>Chlamydiota</taxon>
        <taxon>Chlamydiia</taxon>
        <taxon>Chlamydiales</taxon>
        <taxon>Chlamydiaceae</taxon>
        <taxon>Chlamydia/Chlamydophila group</taxon>
        <taxon>Chlamydia</taxon>
    </lineage>
</organism>
<evidence type="ECO:0000256" key="6">
    <source>
        <dbReference type="ARBA" id="ARBA00022755"/>
    </source>
</evidence>
<dbReference type="InterPro" id="IPR029062">
    <property type="entry name" value="Class_I_gatase-like"/>
</dbReference>
<proteinExistence type="inferred from homology"/>
<sequence length="512" mass="57122">MSNILILDFGSQYTNVLAKKIRLLSVFCEVLPWNTPLEKILQKSPSGLIFSGGPHSVYQNNSPEVDKEIYNSNIPILGVCYGMQLIARDFGSEVQGGKSEFGYTPIVFYPSELFKGLADQDAFHTEIRMSHCDCVVVPPKDFFVIASSQHCPIAAIECPKKKLFGLQFHPEVSDSQDIGDKILSNFVKHICQTSETWKIETIEKQLIQGIREKVGETERVLLGLSGGVDSSVLAVLLHNALGDRLSCVFVDTGLLRKNEVEEVKQQFSSLGLEILVVDASEKFFHDLSGIEDPEQKRKVIGAAFIEVFDEASKNLDVQWLAQGTIYSDVIESAKSCDATQVIKSHHNVGGLPEKLNLKLLEPLRFLFKDEVRALGKVLGLPDVLISRHPFPGPGLGVRVLGEVRREYVEIVKNADSIFIEELKKANLYHKVSQAFAVFLPCKSVAVKGDCRHYGYTIALRAVESTDFMTACWPSLSREFLNRCSSRIINEIPEVCRVVYDISDKPPATIEWE</sequence>
<dbReference type="HAMAP" id="MF_00344">
    <property type="entry name" value="GMP_synthase"/>
    <property type="match status" value="1"/>
</dbReference>
<dbReference type="FunFam" id="3.30.300.10:FF:000002">
    <property type="entry name" value="GMP synthase [glutamine-hydrolyzing]"/>
    <property type="match status" value="1"/>
</dbReference>
<evidence type="ECO:0000256" key="1">
    <source>
        <dbReference type="ARBA" id="ARBA00002332"/>
    </source>
</evidence>
<dbReference type="KEGG" id="cmg:NC81_02200"/>
<dbReference type="Proteomes" id="UP000260363">
    <property type="component" value="Chromosome"/>
</dbReference>
<dbReference type="PANTHER" id="PTHR11922">
    <property type="entry name" value="GMP SYNTHASE-RELATED"/>
    <property type="match status" value="1"/>
</dbReference>
<evidence type="ECO:0000256" key="3">
    <source>
        <dbReference type="ARBA" id="ARBA00022598"/>
    </source>
</evidence>
<gene>
    <name evidence="9" type="primary">guaA</name>
    <name evidence="12" type="ORF">BD36_02350</name>
</gene>
<name>A0A069ZPG8_CHLMR</name>
<dbReference type="Pfam" id="PF02540">
    <property type="entry name" value="NAD_synthase"/>
    <property type="match status" value="1"/>
</dbReference>
<dbReference type="KEGG" id="cmm:NC80_02185"/>
<reference evidence="12 13" key="1">
    <citation type="submission" date="2014-02" db="EMBL/GenBank/DDBJ databases">
        <authorList>
            <person name="Chen C."/>
            <person name="Conrad T.A."/>
            <person name="Zhou Z."/>
            <person name="Lai Z."/>
            <person name="Zhong G."/>
        </authorList>
    </citation>
    <scope>NUCLEOTIDE SEQUENCE [LARGE SCALE GENOMIC DNA]</scope>
    <source>
        <strain evidence="12 13">Nigg3-28</strain>
    </source>
</reference>
<feature type="domain" description="GMPS ATP-PPase" evidence="11">
    <location>
        <begin position="197"/>
        <end position="387"/>
    </location>
</feature>
<accession>A0A069ZPG8</accession>
<evidence type="ECO:0000256" key="9">
    <source>
        <dbReference type="HAMAP-Rule" id="MF_00344"/>
    </source>
</evidence>
<dbReference type="PROSITE" id="PS51273">
    <property type="entry name" value="GATASE_TYPE_1"/>
    <property type="match status" value="1"/>
</dbReference>
<feature type="active site" evidence="9">
    <location>
        <position position="169"/>
    </location>
</feature>
<dbReference type="InterPro" id="IPR014729">
    <property type="entry name" value="Rossmann-like_a/b/a_fold"/>
</dbReference>
<dbReference type="PRINTS" id="PR00096">
    <property type="entry name" value="GATASE"/>
</dbReference>
<dbReference type="InterPro" id="IPR004739">
    <property type="entry name" value="GMP_synth_GATase"/>
</dbReference>
<dbReference type="UniPathway" id="UPA00189">
    <property type="reaction ID" value="UER00296"/>
</dbReference>
<dbReference type="InterPro" id="IPR017926">
    <property type="entry name" value="GATASE"/>
</dbReference>
<keyword evidence="7 9" id="KW-0067">ATP-binding</keyword>